<gene>
    <name evidence="5" type="ORF">FFLO_05495</name>
</gene>
<evidence type="ECO:0000256" key="2">
    <source>
        <dbReference type="ARBA" id="ARBA00023242"/>
    </source>
</evidence>
<evidence type="ECO:0000256" key="3">
    <source>
        <dbReference type="SAM" id="MobiDB-lite"/>
    </source>
</evidence>
<feature type="region of interest" description="Disordered" evidence="3">
    <location>
        <begin position="982"/>
        <end position="1026"/>
    </location>
</feature>
<dbReference type="CDD" id="cd00067">
    <property type="entry name" value="GAL4"/>
    <property type="match status" value="1"/>
</dbReference>
<feature type="compositionally biased region" description="Low complexity" evidence="3">
    <location>
        <begin position="389"/>
        <end position="401"/>
    </location>
</feature>
<dbReference type="AlphaFoldDB" id="A0A8K0JGW4"/>
<feature type="region of interest" description="Disordered" evidence="3">
    <location>
        <begin position="1"/>
        <end position="40"/>
    </location>
</feature>
<feature type="region of interest" description="Disordered" evidence="3">
    <location>
        <begin position="426"/>
        <end position="474"/>
    </location>
</feature>
<dbReference type="GO" id="GO:0003677">
    <property type="term" value="F:DNA binding"/>
    <property type="evidence" value="ECO:0007669"/>
    <property type="project" value="InterPro"/>
</dbReference>
<dbReference type="InterPro" id="IPR050987">
    <property type="entry name" value="AtrR-like"/>
</dbReference>
<evidence type="ECO:0000256" key="1">
    <source>
        <dbReference type="ARBA" id="ARBA00022723"/>
    </source>
</evidence>
<dbReference type="Pfam" id="PF00172">
    <property type="entry name" value="Zn_clus"/>
    <property type="match status" value="1"/>
</dbReference>
<feature type="region of interest" description="Disordered" evidence="3">
    <location>
        <begin position="356"/>
        <end position="406"/>
    </location>
</feature>
<dbReference type="GO" id="GO:0008270">
    <property type="term" value="F:zinc ion binding"/>
    <property type="evidence" value="ECO:0007669"/>
    <property type="project" value="InterPro"/>
</dbReference>
<keyword evidence="2" id="KW-0539">Nucleus</keyword>
<dbReference type="GO" id="GO:0000981">
    <property type="term" value="F:DNA-binding transcription factor activity, RNA polymerase II-specific"/>
    <property type="evidence" value="ECO:0007669"/>
    <property type="project" value="InterPro"/>
</dbReference>
<feature type="region of interest" description="Disordered" evidence="3">
    <location>
        <begin position="159"/>
        <end position="251"/>
    </location>
</feature>
<dbReference type="Pfam" id="PF04082">
    <property type="entry name" value="Fungal_trans"/>
    <property type="match status" value="1"/>
</dbReference>
<name>A0A8K0JGW4_9TREE</name>
<evidence type="ECO:0000313" key="5">
    <source>
        <dbReference type="EMBL" id="KAG7529689.1"/>
    </source>
</evidence>
<feature type="domain" description="Zn(2)-C6 fungal-type" evidence="4">
    <location>
        <begin position="255"/>
        <end position="290"/>
    </location>
</feature>
<accession>A0A8K0JGW4</accession>
<feature type="region of interest" description="Disordered" evidence="3">
    <location>
        <begin position="65"/>
        <end position="98"/>
    </location>
</feature>
<keyword evidence="1" id="KW-0479">Metal-binding</keyword>
<proteinExistence type="predicted"/>
<dbReference type="InterPro" id="IPR007219">
    <property type="entry name" value="XnlR_reg_dom"/>
</dbReference>
<sequence>MPPHLARTTSPHLPSRPYRRSSPINRDDLDQQQRPIRSSDLTIEQALADKETAAAVAALTSVQTQRFLRPENRDNSPTEDRSRESSRGRSSNMEGQHNPYQYMEQSKPAVNSSGNVIGDVDPWGKAPPFQYGSPLNSLEDIPNFTKTYHAMSEQNHMNISGQVSGSSMGEHGQNKKRRIDPQDHLQSYTPQYGHYQSSSNSSSHHLGRLPTFTEPGQSSSNASVDVNNGAHNSYDAEDSDPSDPNDPKRRKVQRACDLCRRKKIRCDGAHSSRRNKKCSNCVESKTDCTYVEAAKRRGPPLGYIETLEWKVSKLEALAQKLKPSIDMTSEVGPSISRDTFDLDLFKMALLSLDIPYNPPSSRSKGSRAAASKDANSQRSRKSGKDVQETAEVGTAAAQAAGSGIPKGETWEDVKAACQQNMQISVMGSDLQHPSSKSTDMIGWSTPEVPKNNTAPTPTKEEEQEHEEKEEAETQKFVDQLACQNPSEGYRYLGKSSGVQFLRSAMDYKAAMAGENAGGADSRRLRYWALPIWEASTAEHNGTSIDLSRWPKPELAQALIDAYFQHDNITLPLLNRIIFQKDFDKGRWKKDISFAQVCLLLFAVGSRHIEHPDVYWHAGDEAAGRAAMADMEMYRHSAGWRWMEAVVKTGKSFLKPATLEDLQIVTLCAVFTLRSAVFSTVWAVVGMGLKSAIDIGMHTRVGLQRCSSVAEAELYKRAFWTLITLDRMSCAAMGRTLSLRDEDFDVDYPLDVDDEYWDTGNPKTDFMQPAGKTSRIAMFISSLKLGRITAFAIMNVYTVNKSVRGKEAENPEYQKKLVADLDSDLYAWLDSVPLHLKWDPERTDPIFFQQSAVLYANYYFVQILIHRPYIPTGRTAPSVAALALPSLAICTNAARACARIVNASCQRNLIQHQMCMPAFTAAIVLLIGVWGGNKLGSAGGDKTSTLEDVRSCLRCLKMSESWWRGAGRMRDILMELANWSDTSIDTPTPGPFHDPQRGRTAMGYRTEPSSETSSPLGPGQNAARPRSDIGLDLISGSRDPAVVATRPMSQPPPSSAGFTGETTFVPEDVSLPWWFVSRENGTQGLEGAVSHPMMASGATAVNQNINGVDYLPDTFGFMPPPQNNLGRVPLGPNMNQSMQNNRFQPMNFGSPAGGSGNLGYGHGFGNSSNGNTNMPPPVTGTTSAPNVSNEFWSMQDPNALEMSGVLADVWSMAPSTFEMDQWSLYLSQPHPTEGTPSVPAQGFAHKPFFG</sequence>
<dbReference type="CDD" id="cd12148">
    <property type="entry name" value="fungal_TF_MHR"/>
    <property type="match status" value="1"/>
</dbReference>
<dbReference type="InterPro" id="IPR001138">
    <property type="entry name" value="Zn2Cys6_DnaBD"/>
</dbReference>
<dbReference type="PROSITE" id="PS50048">
    <property type="entry name" value="ZN2_CY6_FUNGAL_2"/>
    <property type="match status" value="1"/>
</dbReference>
<reference evidence="5" key="1">
    <citation type="submission" date="2020-04" db="EMBL/GenBank/DDBJ databases">
        <title>Analysis of mating type loci in Filobasidium floriforme.</title>
        <authorList>
            <person name="Nowrousian M."/>
        </authorList>
    </citation>
    <scope>NUCLEOTIDE SEQUENCE</scope>
    <source>
        <strain evidence="5">CBS 6242</strain>
    </source>
</reference>
<protein>
    <recommendedName>
        <fullName evidence="4">Zn(2)-C6 fungal-type domain-containing protein</fullName>
    </recommendedName>
</protein>
<feature type="compositionally biased region" description="Polar residues" evidence="3">
    <location>
        <begin position="184"/>
        <end position="196"/>
    </location>
</feature>
<dbReference type="InterPro" id="IPR036864">
    <property type="entry name" value="Zn2-C6_fun-type_DNA-bd_sf"/>
</dbReference>
<dbReference type="SUPFAM" id="SSF57701">
    <property type="entry name" value="Zn2/Cys6 DNA-binding domain"/>
    <property type="match status" value="1"/>
</dbReference>
<feature type="compositionally biased region" description="Polar residues" evidence="3">
    <location>
        <begin position="214"/>
        <end position="231"/>
    </location>
</feature>
<dbReference type="SMART" id="SM00906">
    <property type="entry name" value="Fungal_trans"/>
    <property type="match status" value="1"/>
</dbReference>
<feature type="compositionally biased region" description="Basic and acidic residues" evidence="3">
    <location>
        <begin position="458"/>
        <end position="474"/>
    </location>
</feature>
<feature type="compositionally biased region" description="Polar residues" evidence="3">
    <location>
        <begin position="426"/>
        <end position="438"/>
    </location>
</feature>
<dbReference type="PROSITE" id="PS00463">
    <property type="entry name" value="ZN2_CY6_FUNGAL_1"/>
    <property type="match status" value="1"/>
</dbReference>
<evidence type="ECO:0000259" key="4">
    <source>
        <dbReference type="PROSITE" id="PS50048"/>
    </source>
</evidence>
<dbReference type="SMART" id="SM00066">
    <property type="entry name" value="GAL4"/>
    <property type="match status" value="1"/>
</dbReference>
<organism evidence="5 6">
    <name type="scientific">Filobasidium floriforme</name>
    <dbReference type="NCBI Taxonomy" id="5210"/>
    <lineage>
        <taxon>Eukaryota</taxon>
        <taxon>Fungi</taxon>
        <taxon>Dikarya</taxon>
        <taxon>Basidiomycota</taxon>
        <taxon>Agaricomycotina</taxon>
        <taxon>Tremellomycetes</taxon>
        <taxon>Filobasidiales</taxon>
        <taxon>Filobasidiaceae</taxon>
        <taxon>Filobasidium</taxon>
    </lineage>
</organism>
<comment type="caution">
    <text evidence="5">The sequence shown here is derived from an EMBL/GenBank/DDBJ whole genome shotgun (WGS) entry which is preliminary data.</text>
</comment>
<dbReference type="PANTHER" id="PTHR46910">
    <property type="entry name" value="TRANSCRIPTION FACTOR PDR1"/>
    <property type="match status" value="1"/>
</dbReference>
<keyword evidence="6" id="KW-1185">Reference proteome</keyword>
<dbReference type="Proteomes" id="UP000812966">
    <property type="component" value="Unassembled WGS sequence"/>
</dbReference>
<feature type="compositionally biased region" description="Low complexity" evidence="3">
    <location>
        <begin position="360"/>
        <end position="374"/>
    </location>
</feature>
<evidence type="ECO:0000313" key="6">
    <source>
        <dbReference type="Proteomes" id="UP000812966"/>
    </source>
</evidence>
<feature type="compositionally biased region" description="Basic and acidic residues" evidence="3">
    <location>
        <begin position="68"/>
        <end position="87"/>
    </location>
</feature>
<dbReference type="EMBL" id="JABELV010000140">
    <property type="protein sequence ID" value="KAG7529689.1"/>
    <property type="molecule type" value="Genomic_DNA"/>
</dbReference>
<dbReference type="Gene3D" id="4.10.240.10">
    <property type="entry name" value="Zn(2)-C6 fungal-type DNA-binding domain"/>
    <property type="match status" value="1"/>
</dbReference>
<dbReference type="PANTHER" id="PTHR46910:SF38">
    <property type="entry name" value="ZN(2)-C6 FUNGAL-TYPE DOMAIN-CONTAINING PROTEIN"/>
    <property type="match status" value="1"/>
</dbReference>
<dbReference type="GO" id="GO:0006351">
    <property type="term" value="P:DNA-templated transcription"/>
    <property type="evidence" value="ECO:0007669"/>
    <property type="project" value="InterPro"/>
</dbReference>